<dbReference type="NCBIfam" id="TIGR00369">
    <property type="entry name" value="unchar_dom_1"/>
    <property type="match status" value="1"/>
</dbReference>
<dbReference type="InterPro" id="IPR029069">
    <property type="entry name" value="HotDog_dom_sf"/>
</dbReference>
<comment type="similarity">
    <text evidence="1">Belongs to the thioesterase PaaI family.</text>
</comment>
<dbReference type="EMBL" id="AGWX01000002">
    <property type="protein sequence ID" value="EKS39770.1"/>
    <property type="molecule type" value="Genomic_DNA"/>
</dbReference>
<evidence type="ECO:0000313" key="5">
    <source>
        <dbReference type="Proteomes" id="UP000001096"/>
    </source>
</evidence>
<name>K8PJT4_9BRAD</name>
<dbReference type="GO" id="GO:0047617">
    <property type="term" value="F:fatty acyl-CoA hydrolase activity"/>
    <property type="evidence" value="ECO:0007669"/>
    <property type="project" value="InterPro"/>
</dbReference>
<dbReference type="eggNOG" id="COG2050">
    <property type="taxonomic scope" value="Bacteria"/>
</dbReference>
<dbReference type="Proteomes" id="UP000001096">
    <property type="component" value="Unassembled WGS sequence"/>
</dbReference>
<keyword evidence="5" id="KW-1185">Reference proteome</keyword>
<reference evidence="4 5" key="1">
    <citation type="submission" date="2012-04" db="EMBL/GenBank/DDBJ databases">
        <title>The Genome Sequence of Afipia broomeae ATCC 49717.</title>
        <authorList>
            <consortium name="The Broad Institute Genome Sequencing Platform"/>
            <person name="Earl A."/>
            <person name="Ward D."/>
            <person name="Feldgarden M."/>
            <person name="Gevers D."/>
            <person name="Huys G."/>
            <person name="Walker B."/>
            <person name="Young S.K."/>
            <person name="Zeng Q."/>
            <person name="Gargeya S."/>
            <person name="Fitzgerald M."/>
            <person name="Haas B."/>
            <person name="Abouelleil A."/>
            <person name="Alvarado L."/>
            <person name="Arachchi H.M."/>
            <person name="Berlin A."/>
            <person name="Chapman S.B."/>
            <person name="Goldberg J."/>
            <person name="Griggs A."/>
            <person name="Gujja S."/>
            <person name="Hansen M."/>
            <person name="Howarth C."/>
            <person name="Imamovic A."/>
            <person name="Larimer J."/>
            <person name="McCowen C."/>
            <person name="Montmayeur A."/>
            <person name="Murphy C."/>
            <person name="Neiman D."/>
            <person name="Pearson M."/>
            <person name="Priest M."/>
            <person name="Roberts A."/>
            <person name="Saif S."/>
            <person name="Shea T."/>
            <person name="Sisk P."/>
            <person name="Sykes S."/>
            <person name="Wortman J."/>
            <person name="Nusbaum C."/>
            <person name="Birren B."/>
        </authorList>
    </citation>
    <scope>NUCLEOTIDE SEQUENCE [LARGE SCALE GENOMIC DNA]</scope>
    <source>
        <strain evidence="4 5">ATCC 49717</strain>
    </source>
</reference>
<dbReference type="AlphaFoldDB" id="K8PJT4"/>
<accession>K8PJT4</accession>
<dbReference type="InterPro" id="IPR003736">
    <property type="entry name" value="PAAI_dom"/>
</dbReference>
<keyword evidence="2" id="KW-0378">Hydrolase</keyword>
<dbReference type="InterPro" id="IPR006683">
    <property type="entry name" value="Thioestr_dom"/>
</dbReference>
<sequence length="141" mass="15083">MTTFDKTAASALLKSAPAPWVQDLDLSVESLTADGAVLRMRFSDKLCRDNGVVCGQALMSFADTAMILAVASAAGGYFPMTTVDQTIHFMRPAMKSDVLAEARVVRLGKTMAYGSVSLRTDGDERPVAMAQTAYALLRDAK</sequence>
<dbReference type="PANTHER" id="PTHR21660:SF1">
    <property type="entry name" value="ACYL-COENZYME A THIOESTERASE 13"/>
    <property type="match status" value="1"/>
</dbReference>
<evidence type="ECO:0000259" key="3">
    <source>
        <dbReference type="Pfam" id="PF03061"/>
    </source>
</evidence>
<dbReference type="PATRIC" id="fig|883078.3.peg.1775"/>
<dbReference type="InterPro" id="IPR039298">
    <property type="entry name" value="ACOT13"/>
</dbReference>
<evidence type="ECO:0000313" key="4">
    <source>
        <dbReference type="EMBL" id="EKS39770.1"/>
    </source>
</evidence>
<protein>
    <recommendedName>
        <fullName evidence="3">Thioesterase domain-containing protein</fullName>
    </recommendedName>
</protein>
<gene>
    <name evidence="4" type="ORF">HMPREF9695_01731</name>
</gene>
<evidence type="ECO:0000256" key="1">
    <source>
        <dbReference type="ARBA" id="ARBA00008324"/>
    </source>
</evidence>
<dbReference type="PANTHER" id="PTHR21660">
    <property type="entry name" value="THIOESTERASE SUPERFAMILY MEMBER-RELATED"/>
    <property type="match status" value="1"/>
</dbReference>
<dbReference type="Pfam" id="PF03061">
    <property type="entry name" value="4HBT"/>
    <property type="match status" value="1"/>
</dbReference>
<dbReference type="SUPFAM" id="SSF54637">
    <property type="entry name" value="Thioesterase/thiol ester dehydrase-isomerase"/>
    <property type="match status" value="1"/>
</dbReference>
<organism evidence="4 5">
    <name type="scientific">Afipia broomeae ATCC 49717</name>
    <dbReference type="NCBI Taxonomy" id="883078"/>
    <lineage>
        <taxon>Bacteria</taxon>
        <taxon>Pseudomonadati</taxon>
        <taxon>Pseudomonadota</taxon>
        <taxon>Alphaproteobacteria</taxon>
        <taxon>Hyphomicrobiales</taxon>
        <taxon>Nitrobacteraceae</taxon>
        <taxon>Afipia</taxon>
    </lineage>
</organism>
<dbReference type="RefSeq" id="WP_006020448.1">
    <property type="nucleotide sequence ID" value="NZ_KB375282.1"/>
</dbReference>
<dbReference type="HOGENOM" id="CLU_089876_4_1_5"/>
<dbReference type="CDD" id="cd03443">
    <property type="entry name" value="PaaI_thioesterase"/>
    <property type="match status" value="1"/>
</dbReference>
<comment type="caution">
    <text evidence="4">The sequence shown here is derived from an EMBL/GenBank/DDBJ whole genome shotgun (WGS) entry which is preliminary data.</text>
</comment>
<proteinExistence type="inferred from homology"/>
<dbReference type="Gene3D" id="3.10.129.10">
    <property type="entry name" value="Hotdog Thioesterase"/>
    <property type="match status" value="1"/>
</dbReference>
<feature type="domain" description="Thioesterase" evidence="3">
    <location>
        <begin position="50"/>
        <end position="125"/>
    </location>
</feature>
<evidence type="ECO:0000256" key="2">
    <source>
        <dbReference type="ARBA" id="ARBA00022801"/>
    </source>
</evidence>